<dbReference type="CDD" id="cd00143">
    <property type="entry name" value="PP2Cc"/>
    <property type="match status" value="1"/>
</dbReference>
<keyword evidence="3" id="KW-1185">Reference proteome</keyword>
<dbReference type="SMART" id="SM00331">
    <property type="entry name" value="PP2C_SIG"/>
    <property type="match status" value="1"/>
</dbReference>
<gene>
    <name evidence="2" type="ORF">TSA66_14490</name>
</gene>
<dbReference type="PANTHER" id="PTHR13832:SF827">
    <property type="entry name" value="PROTEIN PHOSPHATASE 1L"/>
    <property type="match status" value="1"/>
</dbReference>
<dbReference type="Pfam" id="PF13672">
    <property type="entry name" value="PP2C_2"/>
    <property type="match status" value="1"/>
</dbReference>
<dbReference type="PROSITE" id="PS51746">
    <property type="entry name" value="PPM_2"/>
    <property type="match status" value="1"/>
</dbReference>
<dbReference type="EMBL" id="JWJG01000028">
    <property type="protein sequence ID" value="KIF81727.1"/>
    <property type="molecule type" value="Genomic_DNA"/>
</dbReference>
<dbReference type="PANTHER" id="PTHR13832">
    <property type="entry name" value="PROTEIN PHOSPHATASE 2C"/>
    <property type="match status" value="1"/>
</dbReference>
<evidence type="ECO:0000313" key="2">
    <source>
        <dbReference type="EMBL" id="KIF81727.1"/>
    </source>
</evidence>
<dbReference type="RefSeq" id="WP_040040484.1">
    <property type="nucleotide sequence ID" value="NZ_JWJG01000028.1"/>
</dbReference>
<accession>A0A0C1YMF4</accession>
<dbReference type="Gene3D" id="3.60.40.10">
    <property type="entry name" value="PPM-type phosphatase domain"/>
    <property type="match status" value="1"/>
</dbReference>
<reference evidence="2 3" key="1">
    <citation type="submission" date="2014-12" db="EMBL/GenBank/DDBJ databases">
        <title>Denitrispirillum autotrophicum gen. nov., sp. nov., Denitrifying, Facultatively Autotrophic Bacteria Isolated from Rice Paddy Soil.</title>
        <authorList>
            <person name="Ishii S."/>
            <person name="Ashida N."/>
            <person name="Ohno H."/>
            <person name="Otsuka S."/>
            <person name="Yokota A."/>
            <person name="Senoo K."/>
        </authorList>
    </citation>
    <scope>NUCLEOTIDE SEQUENCE [LARGE SCALE GENOMIC DNA]</scope>
    <source>
        <strain evidence="2 3">TSA66</strain>
    </source>
</reference>
<dbReference type="PROSITE" id="PS50817">
    <property type="entry name" value="INTEIN_N_TER"/>
    <property type="match status" value="1"/>
</dbReference>
<protein>
    <submittedName>
        <fullName evidence="2">Protein phosphatase</fullName>
    </submittedName>
</protein>
<dbReference type="NCBIfam" id="NF033484">
    <property type="entry name" value="Stp1_PP2C_phos"/>
    <property type="match status" value="1"/>
</dbReference>
<feature type="domain" description="PPM-type phosphatase" evidence="1">
    <location>
        <begin position="8"/>
        <end position="255"/>
    </location>
</feature>
<dbReference type="STRING" id="709839.TSA66_14490"/>
<dbReference type="Proteomes" id="UP000031572">
    <property type="component" value="Unassembled WGS sequence"/>
</dbReference>
<dbReference type="GO" id="GO:0016539">
    <property type="term" value="P:intein-mediated protein splicing"/>
    <property type="evidence" value="ECO:0007669"/>
    <property type="project" value="InterPro"/>
</dbReference>
<dbReference type="InterPro" id="IPR006141">
    <property type="entry name" value="Intein_N"/>
</dbReference>
<dbReference type="InterPro" id="IPR015655">
    <property type="entry name" value="PP2C"/>
</dbReference>
<organism evidence="2 3">
    <name type="scientific">Noviherbaspirillum autotrophicum</name>
    <dbReference type="NCBI Taxonomy" id="709839"/>
    <lineage>
        <taxon>Bacteria</taxon>
        <taxon>Pseudomonadati</taxon>
        <taxon>Pseudomonadota</taxon>
        <taxon>Betaproteobacteria</taxon>
        <taxon>Burkholderiales</taxon>
        <taxon>Oxalobacteraceae</taxon>
        <taxon>Noviherbaspirillum</taxon>
    </lineage>
</organism>
<dbReference type="InterPro" id="IPR036457">
    <property type="entry name" value="PPM-type-like_dom_sf"/>
</dbReference>
<dbReference type="SUPFAM" id="SSF81606">
    <property type="entry name" value="PP2C-like"/>
    <property type="match status" value="1"/>
</dbReference>
<dbReference type="AlphaFoldDB" id="A0A0C1YMF4"/>
<dbReference type="InterPro" id="IPR001932">
    <property type="entry name" value="PPM-type_phosphatase-like_dom"/>
</dbReference>
<name>A0A0C1YMF4_9BURK</name>
<sequence length="274" mass="29846">MAHHLRLEFAAKTDTGLVRSHNEDCVAISPEHGFAILADGMGGYQAGEVASGIATAVLKKSLEEGLARLSDKWPHLQGSGQVHQLMDEAIHRANNAILEAARTESRYEGMGTTLVAALFRGDTVTIAHVGDSRAYRLRQGDLLQITKDHSLLQEQLDAGLISPEWARFSAIKNLVTRAVGVGPDMEVEMRDHHVEAGDLYLLCSDGLSDMLAEQEISEILLENKRQPLNNACGMLVQKANDNGGRDNISVILINVLLDSPQAGSLLDRVLHWFA</sequence>
<evidence type="ECO:0000259" key="1">
    <source>
        <dbReference type="PROSITE" id="PS51746"/>
    </source>
</evidence>
<dbReference type="SMART" id="SM00332">
    <property type="entry name" value="PP2Cc"/>
    <property type="match status" value="1"/>
</dbReference>
<dbReference type="OrthoDB" id="9801841at2"/>
<comment type="caution">
    <text evidence="2">The sequence shown here is derived from an EMBL/GenBank/DDBJ whole genome shotgun (WGS) entry which is preliminary data.</text>
</comment>
<proteinExistence type="predicted"/>
<evidence type="ECO:0000313" key="3">
    <source>
        <dbReference type="Proteomes" id="UP000031572"/>
    </source>
</evidence>
<dbReference type="GO" id="GO:0004722">
    <property type="term" value="F:protein serine/threonine phosphatase activity"/>
    <property type="evidence" value="ECO:0007669"/>
    <property type="project" value="InterPro"/>
</dbReference>